<gene>
    <name evidence="2" type="ORF">NPIL_118851</name>
</gene>
<organism evidence="2 3">
    <name type="scientific">Nephila pilipes</name>
    <name type="common">Giant wood spider</name>
    <name type="synonym">Nephila maculata</name>
    <dbReference type="NCBI Taxonomy" id="299642"/>
    <lineage>
        <taxon>Eukaryota</taxon>
        <taxon>Metazoa</taxon>
        <taxon>Ecdysozoa</taxon>
        <taxon>Arthropoda</taxon>
        <taxon>Chelicerata</taxon>
        <taxon>Arachnida</taxon>
        <taxon>Araneae</taxon>
        <taxon>Araneomorphae</taxon>
        <taxon>Entelegynae</taxon>
        <taxon>Araneoidea</taxon>
        <taxon>Nephilidae</taxon>
        <taxon>Nephila</taxon>
    </lineage>
</organism>
<sequence length="161" mass="18570">MLLNREILATGTLVKNKAPKLGELQTDREMKRNGRGSVDQIVRYDNNNTLDESIEENEPPIKRRIPVCKPHDSTRRKDMRYMPLMINNRSQRIKKTAHSREYPSKHYATKRSSPESRFDKTSQAGSTSSFSRDDKLKTDDRSERPSVTCYGCDKPGVTKPR</sequence>
<comment type="caution">
    <text evidence="2">The sequence shown here is derived from an EMBL/GenBank/DDBJ whole genome shotgun (WGS) entry which is preliminary data.</text>
</comment>
<keyword evidence="3" id="KW-1185">Reference proteome</keyword>
<feature type="compositionally biased region" description="Polar residues" evidence="1">
    <location>
        <begin position="121"/>
        <end position="130"/>
    </location>
</feature>
<feature type="compositionally biased region" description="Basic and acidic residues" evidence="1">
    <location>
        <begin position="131"/>
        <end position="144"/>
    </location>
</feature>
<dbReference type="Proteomes" id="UP000887013">
    <property type="component" value="Unassembled WGS sequence"/>
</dbReference>
<name>A0A8X6PTQ7_NEPPI</name>
<dbReference type="AlphaFoldDB" id="A0A8X6PTQ7"/>
<evidence type="ECO:0000313" key="3">
    <source>
        <dbReference type="Proteomes" id="UP000887013"/>
    </source>
</evidence>
<dbReference type="EMBL" id="BMAW01023618">
    <property type="protein sequence ID" value="GFT83608.1"/>
    <property type="molecule type" value="Genomic_DNA"/>
</dbReference>
<evidence type="ECO:0000313" key="2">
    <source>
        <dbReference type="EMBL" id="GFT83608.1"/>
    </source>
</evidence>
<protein>
    <submittedName>
        <fullName evidence="2">Uncharacterized protein</fullName>
    </submittedName>
</protein>
<feature type="region of interest" description="Disordered" evidence="1">
    <location>
        <begin position="86"/>
        <end position="161"/>
    </location>
</feature>
<proteinExistence type="predicted"/>
<evidence type="ECO:0000256" key="1">
    <source>
        <dbReference type="SAM" id="MobiDB-lite"/>
    </source>
</evidence>
<accession>A0A8X6PTQ7</accession>
<reference evidence="2" key="1">
    <citation type="submission" date="2020-08" db="EMBL/GenBank/DDBJ databases">
        <title>Multicomponent nature underlies the extraordinary mechanical properties of spider dragline silk.</title>
        <authorList>
            <person name="Kono N."/>
            <person name="Nakamura H."/>
            <person name="Mori M."/>
            <person name="Yoshida Y."/>
            <person name="Ohtoshi R."/>
            <person name="Malay A.D."/>
            <person name="Moran D.A.P."/>
            <person name="Tomita M."/>
            <person name="Numata K."/>
            <person name="Arakawa K."/>
        </authorList>
    </citation>
    <scope>NUCLEOTIDE SEQUENCE</scope>
</reference>